<sequence length="414" mass="47062">MPLTPIKVRGRKHPSTANGLSKLRGRGRPLKRQTISSASTTDAEAESRNGGDGNPKKRRKTRHVRTLAPLENLPTEILQDIFFRSRNADLMFASKAVMQKLENSEHVKIEFCFSTLFWPIINGEVDPDLNNRPDPDDDDVEESLLADAQSRLLSCRFFTVDFFYDYQLKAYEKWNTLHATSRPGRVVSKPVLYCAEKDNQNFDSAIQDYDYILTCGLCHLTTGRLTSEPTGQAILRDGTRAFRWRLEPIAFHPSAQIPVKFFRQCADLEPEDGMDPTDSPLEILGLIRRGPYEILGLLRRGLRLRMPVTGDGFDDLMRDMVRTGNIHIISLMIWFRIFEPTVDTSLPSDMLRILVTEGNCPRPIIQDILASGAHEKIRPSQDDLLDPAIWAWADRNGDTGQWLKQKLKESLDAP</sequence>
<protein>
    <recommendedName>
        <fullName evidence="4">F-box domain-containing protein</fullName>
    </recommendedName>
</protein>
<evidence type="ECO:0008006" key="4">
    <source>
        <dbReference type="Google" id="ProtNLM"/>
    </source>
</evidence>
<evidence type="ECO:0000256" key="1">
    <source>
        <dbReference type="SAM" id="MobiDB-lite"/>
    </source>
</evidence>
<organism evidence="2 3">
    <name type="scientific">Phyllosticta capitalensis</name>
    <dbReference type="NCBI Taxonomy" id="121624"/>
    <lineage>
        <taxon>Eukaryota</taxon>
        <taxon>Fungi</taxon>
        <taxon>Dikarya</taxon>
        <taxon>Ascomycota</taxon>
        <taxon>Pezizomycotina</taxon>
        <taxon>Dothideomycetes</taxon>
        <taxon>Dothideomycetes incertae sedis</taxon>
        <taxon>Botryosphaeriales</taxon>
        <taxon>Phyllostictaceae</taxon>
        <taxon>Phyllosticta</taxon>
    </lineage>
</organism>
<keyword evidence="3" id="KW-1185">Reference proteome</keyword>
<dbReference type="EMBL" id="JBBWRZ010000003">
    <property type="protein sequence ID" value="KAK8240718.1"/>
    <property type="molecule type" value="Genomic_DNA"/>
</dbReference>
<evidence type="ECO:0000313" key="3">
    <source>
        <dbReference type="Proteomes" id="UP001492380"/>
    </source>
</evidence>
<gene>
    <name evidence="2" type="ORF">HDK90DRAFT_192981</name>
</gene>
<accession>A0ABR1YWY3</accession>
<proteinExistence type="predicted"/>
<comment type="caution">
    <text evidence="2">The sequence shown here is derived from an EMBL/GenBank/DDBJ whole genome shotgun (WGS) entry which is preliminary data.</text>
</comment>
<name>A0ABR1YWY3_9PEZI</name>
<dbReference type="Proteomes" id="UP001492380">
    <property type="component" value="Unassembled WGS sequence"/>
</dbReference>
<feature type="region of interest" description="Disordered" evidence="1">
    <location>
        <begin position="1"/>
        <end position="64"/>
    </location>
</feature>
<reference evidence="2 3" key="1">
    <citation type="submission" date="2024-04" db="EMBL/GenBank/DDBJ databases">
        <title>Phyllosticta paracitricarpa is synonymous to the EU quarantine fungus P. citricarpa based on phylogenomic analyses.</title>
        <authorList>
            <consortium name="Lawrence Berkeley National Laboratory"/>
            <person name="Van Ingen-Buijs V.A."/>
            <person name="Van Westerhoven A.C."/>
            <person name="Haridas S."/>
            <person name="Skiadas P."/>
            <person name="Martin F."/>
            <person name="Groenewald J.Z."/>
            <person name="Crous P.W."/>
            <person name="Seidl M.F."/>
        </authorList>
    </citation>
    <scope>NUCLEOTIDE SEQUENCE [LARGE SCALE GENOMIC DNA]</scope>
    <source>
        <strain evidence="2 3">CBS 123374</strain>
    </source>
</reference>
<evidence type="ECO:0000313" key="2">
    <source>
        <dbReference type="EMBL" id="KAK8240718.1"/>
    </source>
</evidence>